<organism evidence="2 3">
    <name type="scientific">Brunnivagina elsteri CCALA 953</name>
    <dbReference type="NCBI Taxonomy" id="987040"/>
    <lineage>
        <taxon>Bacteria</taxon>
        <taxon>Bacillati</taxon>
        <taxon>Cyanobacteriota</taxon>
        <taxon>Cyanophyceae</taxon>
        <taxon>Nostocales</taxon>
        <taxon>Calotrichaceae</taxon>
        <taxon>Brunnivagina</taxon>
    </lineage>
</organism>
<protein>
    <recommendedName>
        <fullName evidence="1">Polymerase beta nucleotidyltransferase domain-containing protein</fullName>
    </recommendedName>
</protein>
<dbReference type="Pfam" id="PF18765">
    <property type="entry name" value="Polbeta"/>
    <property type="match status" value="1"/>
</dbReference>
<gene>
    <name evidence="2" type="ORF">CK510_18085</name>
</gene>
<evidence type="ECO:0000313" key="3">
    <source>
        <dbReference type="Proteomes" id="UP000218238"/>
    </source>
</evidence>
<dbReference type="OrthoDB" id="1701798at2"/>
<dbReference type="Gene3D" id="3.30.460.10">
    <property type="entry name" value="Beta Polymerase, domain 2"/>
    <property type="match status" value="1"/>
</dbReference>
<accession>A0A2A2TFU0</accession>
<dbReference type="InterPro" id="IPR043519">
    <property type="entry name" value="NT_sf"/>
</dbReference>
<dbReference type="AlphaFoldDB" id="A0A2A2TFU0"/>
<feature type="domain" description="Polymerase beta nucleotidyltransferase" evidence="1">
    <location>
        <begin position="26"/>
        <end position="90"/>
    </location>
</feature>
<dbReference type="SUPFAM" id="SSF81301">
    <property type="entry name" value="Nucleotidyltransferase"/>
    <property type="match status" value="1"/>
</dbReference>
<evidence type="ECO:0000313" key="2">
    <source>
        <dbReference type="EMBL" id="PAX52667.1"/>
    </source>
</evidence>
<comment type="caution">
    <text evidence="2">The sequence shown here is derived from an EMBL/GenBank/DDBJ whole genome shotgun (WGS) entry which is preliminary data.</text>
</comment>
<reference evidence="2 3" key="1">
    <citation type="submission" date="2017-08" db="EMBL/GenBank/DDBJ databases">
        <title>Draft genome sequence of filamentous cyanobacterium Calothrix elsteri CCALA 953.</title>
        <authorList>
            <person name="Gagunashvili A.N."/>
            <person name="Elster J."/>
            <person name="Andresson O.S."/>
        </authorList>
    </citation>
    <scope>NUCLEOTIDE SEQUENCE [LARGE SCALE GENOMIC DNA]</scope>
    <source>
        <strain evidence="2 3">CCALA 953</strain>
    </source>
</reference>
<dbReference type="RefSeq" id="WP_095723029.1">
    <property type="nucleotide sequence ID" value="NZ_NTFS01000213.1"/>
</dbReference>
<dbReference type="InterPro" id="IPR041633">
    <property type="entry name" value="Polbeta"/>
</dbReference>
<dbReference type="CDD" id="cd05403">
    <property type="entry name" value="NT_KNTase_like"/>
    <property type="match status" value="1"/>
</dbReference>
<dbReference type="EMBL" id="NTFS01000213">
    <property type="protein sequence ID" value="PAX52667.1"/>
    <property type="molecule type" value="Genomic_DNA"/>
</dbReference>
<sequence>MIFLAILFNHDYIPIENDPILTAVVDELSSEQNCHTVILYGSRAKGTHTANSDYDILAVREIGQTTRDARLWNGAYLDIFIYNEGDILDIDASFLRLLGGIVLRCPTTRQGVSTHQGIGHQLLAKVAALYASTPPALQPNEIELRRIWLYKMLERIATGDIEANYRGVWLLYALLEDYFDLRQQWYLGSKASWNWLQVHDQESYATFAAALKPGASISAIQSLVGTVFAPYHSQGREVLNK</sequence>
<name>A0A2A2TFU0_9CYAN</name>
<evidence type="ECO:0000259" key="1">
    <source>
        <dbReference type="Pfam" id="PF18765"/>
    </source>
</evidence>
<keyword evidence="3" id="KW-1185">Reference proteome</keyword>
<dbReference type="Proteomes" id="UP000218238">
    <property type="component" value="Unassembled WGS sequence"/>
</dbReference>
<proteinExistence type="predicted"/>